<evidence type="ECO:0000256" key="2">
    <source>
        <dbReference type="ARBA" id="ARBA00022723"/>
    </source>
</evidence>
<keyword evidence="3" id="KW-0408">Iron</keyword>
<sequence>MLDYQTKAELIVLGVRTDLEPLRRGGGGPIGGISFRVKESTVSAPVKQWYVRNSPYHITEGYLYKLDKRIGKVELPKAEYYSHKVNGIPAGRIVALDGYDALVSAVSRRCIYWKDRRCIFCSIQENLKEAVVEKSAEIIAEVVKIAYEEDKNRHLTLTTGTVNPTDKGSLRLAEVTKMVKKEIDIPIHVQVEPVDRKYIEILYESGADTIGIHVETFDEKIRPHIIPAKPGIDEYIKCWENCVDIFGEWKVSSWLLIGLGESLKSVIEGFKKMAEKTVVPFIAPFRPSPSSMLNRPDPNYVKKVYSEILRLDRDINLKKFSAGCPRCNGCSAIGELFL</sequence>
<dbReference type="SUPFAM" id="SSF102114">
    <property type="entry name" value="Radical SAM enzymes"/>
    <property type="match status" value="1"/>
</dbReference>
<dbReference type="PROSITE" id="PS51918">
    <property type="entry name" value="RADICAL_SAM"/>
    <property type="match status" value="1"/>
</dbReference>
<dbReference type="Gene3D" id="3.20.20.70">
    <property type="entry name" value="Aldolase class I"/>
    <property type="match status" value="1"/>
</dbReference>
<dbReference type="EMBL" id="DTPI01000029">
    <property type="protein sequence ID" value="HGE66388.1"/>
    <property type="molecule type" value="Genomic_DNA"/>
</dbReference>
<keyword evidence="4" id="KW-0411">Iron-sulfur</keyword>
<comment type="caution">
    <text evidence="6">The sequence shown here is derived from an EMBL/GenBank/DDBJ whole genome shotgun (WGS) entry which is preliminary data.</text>
</comment>
<dbReference type="GO" id="GO:0051536">
    <property type="term" value="F:iron-sulfur cluster binding"/>
    <property type="evidence" value="ECO:0007669"/>
    <property type="project" value="UniProtKB-KW"/>
</dbReference>
<dbReference type="InterPro" id="IPR016779">
    <property type="entry name" value="rSAM_MSMEG0568"/>
</dbReference>
<evidence type="ECO:0000256" key="4">
    <source>
        <dbReference type="ARBA" id="ARBA00023014"/>
    </source>
</evidence>
<organism evidence="6">
    <name type="scientific">Geoglobus ahangari</name>
    <dbReference type="NCBI Taxonomy" id="113653"/>
    <lineage>
        <taxon>Archaea</taxon>
        <taxon>Methanobacteriati</taxon>
        <taxon>Methanobacteriota</taxon>
        <taxon>Archaeoglobi</taxon>
        <taxon>Archaeoglobales</taxon>
        <taxon>Archaeoglobaceae</taxon>
        <taxon>Geoglobus</taxon>
    </lineage>
</organism>
<gene>
    <name evidence="6" type="ORF">ENX77_04615</name>
</gene>
<dbReference type="InterPro" id="IPR007197">
    <property type="entry name" value="rSAM"/>
</dbReference>
<reference evidence="6" key="1">
    <citation type="journal article" date="2020" name="mSystems">
        <title>Genome- and Community-Level Interaction Insights into Carbon Utilization and Element Cycling Functions of Hydrothermarchaeota in Hydrothermal Sediment.</title>
        <authorList>
            <person name="Zhou Z."/>
            <person name="Liu Y."/>
            <person name="Xu W."/>
            <person name="Pan J."/>
            <person name="Luo Z.H."/>
            <person name="Li M."/>
        </authorList>
    </citation>
    <scope>NUCLEOTIDE SEQUENCE [LARGE SCALE GENOMIC DNA]</scope>
    <source>
        <strain evidence="6">SpSt-97</strain>
    </source>
</reference>
<keyword evidence="1" id="KW-0949">S-adenosyl-L-methionine</keyword>
<protein>
    <submittedName>
        <fullName evidence="6">Radical SAM protein</fullName>
    </submittedName>
</protein>
<dbReference type="GO" id="GO:0046872">
    <property type="term" value="F:metal ion binding"/>
    <property type="evidence" value="ECO:0007669"/>
    <property type="project" value="UniProtKB-KW"/>
</dbReference>
<dbReference type="InterPro" id="IPR013785">
    <property type="entry name" value="Aldolase_TIM"/>
</dbReference>
<dbReference type="InterPro" id="IPR034422">
    <property type="entry name" value="HydE/PylB-like"/>
</dbReference>
<dbReference type="Pfam" id="PF04055">
    <property type="entry name" value="Radical_SAM"/>
    <property type="match status" value="1"/>
</dbReference>
<dbReference type="InterPro" id="IPR006638">
    <property type="entry name" value="Elp3/MiaA/NifB-like_rSAM"/>
</dbReference>
<dbReference type="NCBIfam" id="NF045502">
    <property type="entry name" value="variant_rSAM"/>
    <property type="match status" value="1"/>
</dbReference>
<dbReference type="SFLD" id="SFLDS00029">
    <property type="entry name" value="Radical_SAM"/>
    <property type="match status" value="1"/>
</dbReference>
<evidence type="ECO:0000256" key="1">
    <source>
        <dbReference type="ARBA" id="ARBA00022691"/>
    </source>
</evidence>
<evidence type="ECO:0000259" key="5">
    <source>
        <dbReference type="PROSITE" id="PS51918"/>
    </source>
</evidence>
<evidence type="ECO:0000256" key="3">
    <source>
        <dbReference type="ARBA" id="ARBA00023004"/>
    </source>
</evidence>
<evidence type="ECO:0000313" key="6">
    <source>
        <dbReference type="EMBL" id="HGE66388.1"/>
    </source>
</evidence>
<accession>A0A7C3UHI1</accession>
<proteinExistence type="predicted"/>
<dbReference type="CDD" id="cd01335">
    <property type="entry name" value="Radical_SAM"/>
    <property type="match status" value="1"/>
</dbReference>
<dbReference type="SMART" id="SM00729">
    <property type="entry name" value="Elp3"/>
    <property type="match status" value="1"/>
</dbReference>
<dbReference type="PANTHER" id="PTHR43726:SF1">
    <property type="entry name" value="BIOTIN SYNTHASE"/>
    <property type="match status" value="1"/>
</dbReference>
<dbReference type="PANTHER" id="PTHR43726">
    <property type="entry name" value="3-METHYLORNITHINE SYNTHASE"/>
    <property type="match status" value="1"/>
</dbReference>
<dbReference type="GO" id="GO:0016740">
    <property type="term" value="F:transferase activity"/>
    <property type="evidence" value="ECO:0007669"/>
    <property type="project" value="TreeGrafter"/>
</dbReference>
<dbReference type="SFLD" id="SFLDG01107">
    <property type="entry name" value="Uncharacterised_Radical_SAM_Su"/>
    <property type="match status" value="1"/>
</dbReference>
<dbReference type="AlphaFoldDB" id="A0A7C3UHI1"/>
<name>A0A7C3UHI1_9EURY</name>
<feature type="domain" description="Radical SAM core" evidence="5">
    <location>
        <begin position="96"/>
        <end position="325"/>
    </location>
</feature>
<keyword evidence="2" id="KW-0479">Metal-binding</keyword>
<dbReference type="InterPro" id="IPR058240">
    <property type="entry name" value="rSAM_sf"/>
</dbReference>